<evidence type="ECO:0000256" key="11">
    <source>
        <dbReference type="RuleBase" id="RU368009"/>
    </source>
</evidence>
<dbReference type="AlphaFoldDB" id="A0A4E0R087"/>
<comment type="function">
    <text evidence="11">Catalytic subunit of the dimeric E1 enzyme, which activates NEDD8.</text>
</comment>
<evidence type="ECO:0000259" key="12">
    <source>
        <dbReference type="SMART" id="SM01181"/>
    </source>
</evidence>
<evidence type="ECO:0000256" key="8">
    <source>
        <dbReference type="ARBA" id="ARBA00023624"/>
    </source>
</evidence>
<dbReference type="EC" id="6.2.1.64" evidence="8 11"/>
<feature type="domain" description="E2 binding" evidence="12">
    <location>
        <begin position="347"/>
        <end position="434"/>
    </location>
</feature>
<comment type="pathway">
    <text evidence="1 11">Protein modification; protein neddylation.</text>
</comment>
<dbReference type="InterPro" id="IPR045886">
    <property type="entry name" value="ThiF/MoeB/HesA"/>
</dbReference>
<evidence type="ECO:0000256" key="10">
    <source>
        <dbReference type="PROSITE-ProRule" id="PRU10132"/>
    </source>
</evidence>
<reference evidence="13" key="1">
    <citation type="submission" date="2019-03" db="EMBL/GenBank/DDBJ databases">
        <title>Improved annotation for the trematode Fasciola hepatica.</title>
        <authorList>
            <person name="Choi Y.-J."/>
            <person name="Martin J."/>
            <person name="Mitreva M."/>
        </authorList>
    </citation>
    <scope>NUCLEOTIDE SEQUENCE [LARGE SCALE GENOMIC DNA]</scope>
</reference>
<evidence type="ECO:0000256" key="5">
    <source>
        <dbReference type="ARBA" id="ARBA00022741"/>
    </source>
</evidence>
<dbReference type="InterPro" id="IPR000594">
    <property type="entry name" value="ThiF_NAD_FAD-bd"/>
</dbReference>
<dbReference type="PANTHER" id="PTHR10953:SF6">
    <property type="entry name" value="NEDD8-ACTIVATING ENZYME E1 CATALYTIC SUBUNIT"/>
    <property type="match status" value="1"/>
</dbReference>
<sequence length="445" mass="49601">MAAVTSSNRWRGLNCLLERSGPFQRPDFQPSDELLQMLQDHVKILVVGAGGLGCELLKDLALMGFTNLDVIDMDTIDVSNLNRQFLFRPSDLGKSKAEVAAEFVMKRVPSCKVTPHFKKLQDFSEDFYRQFNLVVCGLDSVDARRWINALLASLVVYNEDGSPDPTTVVPLVDGGTEGFKGHVLVVLYGLTGCVECSLDLYPPQVNFPLCTIAHTPRLPEHCVEYVRILLWPKEQPFGANVTIDGDCPEHIQWIYEQSLKRAHEYGITGITLRLVQGVVKRIIPAVASTNAVIAAACATEVFKLVTFCYNYLDNYMNFSDLDGIYSYVFSVERKPDCLACNNVPKLIEFAPTQTLRDVFNYLKESIDFQMKSPSMTTVQNGANKSLFIDLPEFAEVLRPNLSKTLLDLGLQEGQLLQVSDVTTPRTVSLKLHLTEPTTASSMSVE</sequence>
<dbReference type="CDD" id="cd01488">
    <property type="entry name" value="Uba3_RUB"/>
    <property type="match status" value="1"/>
</dbReference>
<dbReference type="EMBL" id="JXXN02005344">
    <property type="protein sequence ID" value="THD19964.1"/>
    <property type="molecule type" value="Genomic_DNA"/>
</dbReference>
<name>A0A4E0R087_FASHE</name>
<evidence type="ECO:0000256" key="9">
    <source>
        <dbReference type="ARBA" id="ARBA00024626"/>
    </source>
</evidence>
<evidence type="ECO:0000256" key="4">
    <source>
        <dbReference type="ARBA" id="ARBA00022598"/>
    </source>
</evidence>
<dbReference type="PROSITE" id="PS00865">
    <property type="entry name" value="UBIQUITIN_ACTIVAT_2"/>
    <property type="match status" value="1"/>
</dbReference>
<evidence type="ECO:0000256" key="2">
    <source>
        <dbReference type="ARBA" id="ARBA00006310"/>
    </source>
</evidence>
<dbReference type="Gene3D" id="3.10.290.20">
    <property type="entry name" value="Ubiquitin-like 2 activating enzyme e1b. Chain: B, domain 3"/>
    <property type="match status" value="1"/>
</dbReference>
<keyword evidence="4 11" id="KW-0436">Ligase</keyword>
<dbReference type="InterPro" id="IPR014929">
    <property type="entry name" value="E2-binding"/>
</dbReference>
<dbReference type="PANTHER" id="PTHR10953">
    <property type="entry name" value="UBIQUITIN-ACTIVATING ENZYME E1"/>
    <property type="match status" value="1"/>
</dbReference>
<dbReference type="SMART" id="SM01181">
    <property type="entry name" value="E2_bind"/>
    <property type="match status" value="1"/>
</dbReference>
<dbReference type="GO" id="GO:0005524">
    <property type="term" value="F:ATP binding"/>
    <property type="evidence" value="ECO:0007669"/>
    <property type="project" value="UniProtKB-UniRule"/>
</dbReference>
<evidence type="ECO:0000256" key="6">
    <source>
        <dbReference type="ARBA" id="ARBA00022786"/>
    </source>
</evidence>
<dbReference type="Pfam" id="PF08825">
    <property type="entry name" value="E2_bind"/>
    <property type="match status" value="1"/>
</dbReference>
<dbReference type="GO" id="GO:0019781">
    <property type="term" value="F:NEDD8 activating enzyme activity"/>
    <property type="evidence" value="ECO:0007669"/>
    <property type="project" value="UniProtKB-UniRule"/>
</dbReference>
<proteinExistence type="inferred from homology"/>
<dbReference type="InterPro" id="IPR035985">
    <property type="entry name" value="Ubiquitin-activating_enz"/>
</dbReference>
<dbReference type="InterPro" id="IPR033127">
    <property type="entry name" value="UBQ-activ_enz_E1_Cys_AS"/>
</dbReference>
<dbReference type="Pfam" id="PF00899">
    <property type="entry name" value="ThiF"/>
    <property type="match status" value="1"/>
</dbReference>
<evidence type="ECO:0000256" key="7">
    <source>
        <dbReference type="ARBA" id="ARBA00022840"/>
    </source>
</evidence>
<dbReference type="InterPro" id="IPR023318">
    <property type="entry name" value="Ub_act_enz_dom_a_sf"/>
</dbReference>
<keyword evidence="7 11" id="KW-0067">ATP-binding</keyword>
<keyword evidence="5 11" id="KW-0547">Nucleotide-binding</keyword>
<evidence type="ECO:0000256" key="1">
    <source>
        <dbReference type="ARBA" id="ARBA00005032"/>
    </source>
</evidence>
<dbReference type="SUPFAM" id="SSF69572">
    <property type="entry name" value="Activating enzymes of the ubiquitin-like proteins"/>
    <property type="match status" value="1"/>
</dbReference>
<gene>
    <name evidence="13" type="ORF">D915_008944</name>
</gene>
<dbReference type="InterPro" id="IPR030468">
    <property type="entry name" value="Uba3_N"/>
</dbReference>
<evidence type="ECO:0000256" key="3">
    <source>
        <dbReference type="ARBA" id="ARBA00015203"/>
    </source>
</evidence>
<evidence type="ECO:0000313" key="14">
    <source>
        <dbReference type="Proteomes" id="UP000230066"/>
    </source>
</evidence>
<dbReference type="GO" id="GO:0045116">
    <property type="term" value="P:protein neddylation"/>
    <property type="evidence" value="ECO:0007669"/>
    <property type="project" value="UniProtKB-UniRule"/>
</dbReference>
<dbReference type="Gene3D" id="3.40.50.720">
    <property type="entry name" value="NAD(P)-binding Rossmann-like Domain"/>
    <property type="match status" value="1"/>
</dbReference>
<accession>A0A4E0R087</accession>
<dbReference type="GO" id="GO:0005737">
    <property type="term" value="C:cytoplasm"/>
    <property type="evidence" value="ECO:0007669"/>
    <property type="project" value="TreeGrafter"/>
</dbReference>
<feature type="active site" description="Glycyl thioester intermediate" evidence="10">
    <location>
        <position position="210"/>
    </location>
</feature>
<dbReference type="GO" id="GO:0005634">
    <property type="term" value="C:nucleus"/>
    <property type="evidence" value="ECO:0007669"/>
    <property type="project" value="TreeGrafter"/>
</dbReference>
<dbReference type="FunFam" id="1.10.10.520:FF:000001">
    <property type="entry name" value="NEDD8-activating enzyme E1 catalytic subunit"/>
    <property type="match status" value="1"/>
</dbReference>
<comment type="similarity">
    <text evidence="2 11">Belongs to the ubiquitin-activating E1 family. UBA3 subfamily.</text>
</comment>
<organism evidence="13 14">
    <name type="scientific">Fasciola hepatica</name>
    <name type="common">Liver fluke</name>
    <dbReference type="NCBI Taxonomy" id="6192"/>
    <lineage>
        <taxon>Eukaryota</taxon>
        <taxon>Metazoa</taxon>
        <taxon>Spiralia</taxon>
        <taxon>Lophotrochozoa</taxon>
        <taxon>Platyhelminthes</taxon>
        <taxon>Trematoda</taxon>
        <taxon>Digenea</taxon>
        <taxon>Plagiorchiida</taxon>
        <taxon>Echinostomata</taxon>
        <taxon>Echinostomatoidea</taxon>
        <taxon>Fasciolidae</taxon>
        <taxon>Fasciola</taxon>
    </lineage>
</organism>
<keyword evidence="14" id="KW-1185">Reference proteome</keyword>
<comment type="catalytic activity">
    <reaction evidence="9 11">
        <text>ATP + [NEDD8 protein] + [E1 NEDD8-activating enzyme]-L-cysteine = AMP + diphosphate + [E1 NEDD8-activating enzyme]-S-[NEDD8 protein]-yl-L-cysteine.</text>
        <dbReference type="EC" id="6.2.1.64"/>
    </reaction>
</comment>
<keyword evidence="6 11" id="KW-0833">Ubl conjugation pathway</keyword>
<protein>
    <recommendedName>
        <fullName evidence="3 11">NEDD8-activating enzyme E1 catalytic subunit</fullName>
        <ecNumber evidence="8 11">6.2.1.64</ecNumber>
    </recommendedName>
</protein>
<dbReference type="Gene3D" id="1.10.10.520">
    <property type="entry name" value="Ubiquitin activating enzymes (Uba3). Chain: B, domain 2"/>
    <property type="match status" value="1"/>
</dbReference>
<comment type="caution">
    <text evidence="13">The sequence shown here is derived from an EMBL/GenBank/DDBJ whole genome shotgun (WGS) entry which is preliminary data.</text>
</comment>
<evidence type="ECO:0000313" key="13">
    <source>
        <dbReference type="EMBL" id="THD19964.1"/>
    </source>
</evidence>
<dbReference type="UniPathway" id="UPA00885"/>
<dbReference type="Proteomes" id="UP000230066">
    <property type="component" value="Unassembled WGS sequence"/>
</dbReference>